<feature type="transmembrane region" description="Helical" evidence="1">
    <location>
        <begin position="34"/>
        <end position="52"/>
    </location>
</feature>
<keyword evidence="1" id="KW-0472">Membrane</keyword>
<name>A0A4V2UWR4_9GAMM</name>
<evidence type="ECO:0000313" key="3">
    <source>
        <dbReference type="Proteomes" id="UP000294599"/>
    </source>
</evidence>
<organism evidence="2 3">
    <name type="scientific">Pseudofulvimonas gallinarii</name>
    <dbReference type="NCBI Taxonomy" id="634155"/>
    <lineage>
        <taxon>Bacteria</taxon>
        <taxon>Pseudomonadati</taxon>
        <taxon>Pseudomonadota</taxon>
        <taxon>Gammaproteobacteria</taxon>
        <taxon>Lysobacterales</taxon>
        <taxon>Rhodanobacteraceae</taxon>
        <taxon>Pseudofulvimonas</taxon>
    </lineage>
</organism>
<dbReference type="Proteomes" id="UP000294599">
    <property type="component" value="Unassembled WGS sequence"/>
</dbReference>
<evidence type="ECO:0000256" key="1">
    <source>
        <dbReference type="SAM" id="Phobius"/>
    </source>
</evidence>
<keyword evidence="1" id="KW-0812">Transmembrane</keyword>
<accession>A0A4V2UWR4</accession>
<sequence length="55" mass="5772">MLTPPTWPALIVSLLLAAAAVLSVFVTIPLLSVNAFWCLLAAFGTLLVGVFSKTL</sequence>
<dbReference type="RefSeq" id="WP_164483898.1">
    <property type="nucleotide sequence ID" value="NZ_JBHLWF010000013.1"/>
</dbReference>
<feature type="transmembrane region" description="Helical" evidence="1">
    <location>
        <begin position="7"/>
        <end position="28"/>
    </location>
</feature>
<dbReference type="AlphaFoldDB" id="A0A4V2UWR4"/>
<protein>
    <submittedName>
        <fullName evidence="2">Uncharacterized protein</fullName>
    </submittedName>
</protein>
<dbReference type="EMBL" id="SMAF01000002">
    <property type="protein sequence ID" value="TCT00658.1"/>
    <property type="molecule type" value="Genomic_DNA"/>
</dbReference>
<proteinExistence type="predicted"/>
<comment type="caution">
    <text evidence="2">The sequence shown here is derived from an EMBL/GenBank/DDBJ whole genome shotgun (WGS) entry which is preliminary data.</text>
</comment>
<evidence type="ECO:0000313" key="2">
    <source>
        <dbReference type="EMBL" id="TCT00658.1"/>
    </source>
</evidence>
<keyword evidence="3" id="KW-1185">Reference proteome</keyword>
<gene>
    <name evidence="2" type="ORF">EDC25_10222</name>
</gene>
<reference evidence="2 3" key="1">
    <citation type="submission" date="2019-03" db="EMBL/GenBank/DDBJ databases">
        <title>Genomic Encyclopedia of Type Strains, Phase IV (KMG-IV): sequencing the most valuable type-strain genomes for metagenomic binning, comparative biology and taxonomic classification.</title>
        <authorList>
            <person name="Goeker M."/>
        </authorList>
    </citation>
    <scope>NUCLEOTIDE SEQUENCE [LARGE SCALE GENOMIC DNA]</scope>
    <source>
        <strain evidence="2 3">DSM 21944</strain>
    </source>
</reference>
<keyword evidence="1" id="KW-1133">Transmembrane helix</keyword>